<keyword evidence="2" id="KW-1185">Reference proteome</keyword>
<gene>
    <name evidence="1" type="ORF">N0F65_012292</name>
</gene>
<organism evidence="1 2">
    <name type="scientific">Lagenidium giganteum</name>
    <dbReference type="NCBI Taxonomy" id="4803"/>
    <lineage>
        <taxon>Eukaryota</taxon>
        <taxon>Sar</taxon>
        <taxon>Stramenopiles</taxon>
        <taxon>Oomycota</taxon>
        <taxon>Peronosporomycetes</taxon>
        <taxon>Pythiales</taxon>
        <taxon>Pythiaceae</taxon>
    </lineage>
</organism>
<protein>
    <submittedName>
        <fullName evidence="1">Uncharacterized protein</fullName>
    </submittedName>
</protein>
<reference evidence="1" key="2">
    <citation type="journal article" date="2023" name="Microbiol Resour">
        <title>Decontamination and Annotation of the Draft Genome Sequence of the Oomycete Lagenidium giganteum ARSEF 373.</title>
        <authorList>
            <person name="Morgan W.R."/>
            <person name="Tartar A."/>
        </authorList>
    </citation>
    <scope>NUCLEOTIDE SEQUENCE</scope>
    <source>
        <strain evidence="1">ARSEF 373</strain>
    </source>
</reference>
<sequence>MVDVLTVVETAKVEVQGVAWATEELRRRIVERVDNVLAIFSPHLVGAFPPSSWNVFNIAGSVVSRTNNPLKRFNRELNAAFSTPHPSQQVLCAR</sequence>
<dbReference type="AlphaFoldDB" id="A0AAV2ZJ47"/>
<reference evidence="1" key="1">
    <citation type="submission" date="2022-11" db="EMBL/GenBank/DDBJ databases">
        <authorList>
            <person name="Morgan W.R."/>
            <person name="Tartar A."/>
        </authorList>
    </citation>
    <scope>NUCLEOTIDE SEQUENCE</scope>
    <source>
        <strain evidence="1">ARSEF 373</strain>
    </source>
</reference>
<name>A0AAV2ZJ47_9STRA</name>
<accession>A0AAV2ZJ47</accession>
<evidence type="ECO:0000313" key="2">
    <source>
        <dbReference type="Proteomes" id="UP001146120"/>
    </source>
</evidence>
<dbReference type="Proteomes" id="UP001146120">
    <property type="component" value="Unassembled WGS sequence"/>
</dbReference>
<evidence type="ECO:0000313" key="1">
    <source>
        <dbReference type="EMBL" id="DBA04709.1"/>
    </source>
</evidence>
<dbReference type="EMBL" id="DAKRPA010000006">
    <property type="protein sequence ID" value="DBA04709.1"/>
    <property type="molecule type" value="Genomic_DNA"/>
</dbReference>
<proteinExistence type="predicted"/>
<comment type="caution">
    <text evidence="1">The sequence shown here is derived from an EMBL/GenBank/DDBJ whole genome shotgun (WGS) entry which is preliminary data.</text>
</comment>